<feature type="compositionally biased region" description="Gly residues" evidence="1">
    <location>
        <begin position="426"/>
        <end position="441"/>
    </location>
</feature>
<sequence>MLWSPTSSRIPRSSIVMDVETSAELMDSASLPWPPLPPMMTTMPPMGAKVVVAAVDLVFGAILMLAAGDENDTAHHNDVDDDARNKTNADTMFMLFRRKRRSSRRRRGAPLLFCDDRLGRRKTEESRSFFERVDDMESDLISFPPPIADVFYRRRRNRTRVIAWATPMASLTAVRYVFDERGGPSDLRPPYILLLLQVDDEVRGDRVQSRARAHSSSIGGFLENVTILEMADRIRMNAWAMDKFRTRLRELYNSILINPKKSDRPFHNNIHPAPIRNDAPHTPSNDNTPNISSYVSVLTSIPSTWSLYAPVPPPPASGSIPITPPRRREFLPVSLMVFLHPVKRRGPFDSPHCRRSDDAMEDEGGEEDEDEDVDDEDDDAPPPSYSYTPSTTTPSPASASSLTNITDAHCLLYSGLLTLARTPSHEGGGGRGAGLPGGGGAPAYPTDGFGRSSQRSIPHPWPNCCLPNRHHRGTRPTVVGEGTTRLDRRRRVPFFGRDDDENAAIRYTMARADRPIAAFIFLLREELVFAGRLEFFA</sequence>
<name>A0ABD3RYX6_9STRA</name>
<proteinExistence type="predicted"/>
<feature type="compositionally biased region" description="Low complexity" evidence="1">
    <location>
        <begin position="385"/>
        <end position="400"/>
    </location>
</feature>
<evidence type="ECO:0000313" key="3">
    <source>
        <dbReference type="Proteomes" id="UP001530377"/>
    </source>
</evidence>
<dbReference type="AlphaFoldDB" id="A0ABD3RYX6"/>
<comment type="caution">
    <text evidence="2">The sequence shown here is derived from an EMBL/GenBank/DDBJ whole genome shotgun (WGS) entry which is preliminary data.</text>
</comment>
<protein>
    <submittedName>
        <fullName evidence="2">Uncharacterized protein</fullName>
    </submittedName>
</protein>
<feature type="compositionally biased region" description="Acidic residues" evidence="1">
    <location>
        <begin position="359"/>
        <end position="380"/>
    </location>
</feature>
<feature type="region of interest" description="Disordered" evidence="1">
    <location>
        <begin position="424"/>
        <end position="456"/>
    </location>
</feature>
<feature type="region of interest" description="Disordered" evidence="1">
    <location>
        <begin position="346"/>
        <end position="400"/>
    </location>
</feature>
<evidence type="ECO:0000256" key="1">
    <source>
        <dbReference type="SAM" id="MobiDB-lite"/>
    </source>
</evidence>
<gene>
    <name evidence="2" type="ORF">ACHAXA_011026</name>
</gene>
<dbReference type="EMBL" id="JALLPB020000105">
    <property type="protein sequence ID" value="KAL3817397.1"/>
    <property type="molecule type" value="Genomic_DNA"/>
</dbReference>
<dbReference type="Proteomes" id="UP001530377">
    <property type="component" value="Unassembled WGS sequence"/>
</dbReference>
<keyword evidence="3" id="KW-1185">Reference proteome</keyword>
<evidence type="ECO:0000313" key="2">
    <source>
        <dbReference type="EMBL" id="KAL3817397.1"/>
    </source>
</evidence>
<reference evidence="2 3" key="1">
    <citation type="submission" date="2024-10" db="EMBL/GenBank/DDBJ databases">
        <title>Updated reference genomes for cyclostephanoid diatoms.</title>
        <authorList>
            <person name="Roberts W.R."/>
            <person name="Alverson A.J."/>
        </authorList>
    </citation>
    <scope>NUCLEOTIDE SEQUENCE [LARGE SCALE GENOMIC DNA]</scope>
    <source>
        <strain evidence="2 3">AJA228-03</strain>
    </source>
</reference>
<feature type="region of interest" description="Disordered" evidence="1">
    <location>
        <begin position="266"/>
        <end position="290"/>
    </location>
</feature>
<accession>A0ABD3RYX6</accession>
<organism evidence="2 3">
    <name type="scientific">Cyclostephanos tholiformis</name>
    <dbReference type="NCBI Taxonomy" id="382380"/>
    <lineage>
        <taxon>Eukaryota</taxon>
        <taxon>Sar</taxon>
        <taxon>Stramenopiles</taxon>
        <taxon>Ochrophyta</taxon>
        <taxon>Bacillariophyta</taxon>
        <taxon>Coscinodiscophyceae</taxon>
        <taxon>Thalassiosirophycidae</taxon>
        <taxon>Stephanodiscales</taxon>
        <taxon>Stephanodiscaceae</taxon>
        <taxon>Cyclostephanos</taxon>
    </lineage>
</organism>